<proteinExistence type="inferred from homology"/>
<protein>
    <recommendedName>
        <fullName evidence="3">methylated-DNA--[protein]-cysteine S-methyltransferase</fullName>
        <ecNumber evidence="3">2.1.1.63</ecNumber>
    </recommendedName>
</protein>
<dbReference type="GO" id="GO:0032259">
    <property type="term" value="P:methylation"/>
    <property type="evidence" value="ECO:0007669"/>
    <property type="project" value="UniProtKB-KW"/>
</dbReference>
<dbReference type="InterPro" id="IPR014048">
    <property type="entry name" value="MethylDNA_cys_MeTrfase_DNA-bd"/>
</dbReference>
<dbReference type="GO" id="GO:0008270">
    <property type="term" value="F:zinc ion binding"/>
    <property type="evidence" value="ECO:0007669"/>
    <property type="project" value="InterPro"/>
</dbReference>
<dbReference type="InterPro" id="IPR004026">
    <property type="entry name" value="Ada_DNA_repair_Zn-bd"/>
</dbReference>
<evidence type="ECO:0000256" key="4">
    <source>
        <dbReference type="ARBA" id="ARBA00022603"/>
    </source>
</evidence>
<evidence type="ECO:0000256" key="13">
    <source>
        <dbReference type="PIRSR" id="PIRSR000409-3"/>
    </source>
</evidence>
<organism evidence="15 16">
    <name type="scientific">Deinococcus cavernae</name>
    <dbReference type="NCBI Taxonomy" id="2320857"/>
    <lineage>
        <taxon>Bacteria</taxon>
        <taxon>Thermotogati</taxon>
        <taxon>Deinococcota</taxon>
        <taxon>Deinococci</taxon>
        <taxon>Deinococcales</taxon>
        <taxon>Deinococcaceae</taxon>
        <taxon>Deinococcus</taxon>
    </lineage>
</organism>
<evidence type="ECO:0000313" key="15">
    <source>
        <dbReference type="EMBL" id="RJF72991.1"/>
    </source>
</evidence>
<name>A0A418VA46_9DEIO</name>
<feature type="active site" description="Nucleophile; methyl group acceptor from either O6-methylguanine or O4-methylthymine" evidence="12">
    <location>
        <position position="316"/>
    </location>
</feature>
<dbReference type="SUPFAM" id="SSF53155">
    <property type="entry name" value="Methylated DNA-protein cysteine methyltransferase domain"/>
    <property type="match status" value="1"/>
</dbReference>
<comment type="caution">
    <text evidence="15">The sequence shown here is derived from an EMBL/GenBank/DDBJ whole genome shotgun (WGS) entry which is preliminary data.</text>
</comment>
<dbReference type="PANTHER" id="PTHR10815">
    <property type="entry name" value="METHYLATED-DNA--PROTEIN-CYSTEINE METHYLTRANSFERASE"/>
    <property type="match status" value="1"/>
</dbReference>
<keyword evidence="6" id="KW-0227">DNA damage</keyword>
<dbReference type="GO" id="GO:0003908">
    <property type="term" value="F:methylated-DNA-[protein]-cysteine S-methyltransferase activity"/>
    <property type="evidence" value="ECO:0007669"/>
    <property type="project" value="UniProtKB-EC"/>
</dbReference>
<dbReference type="SUPFAM" id="SSF57884">
    <property type="entry name" value="Ada DNA repair protein, N-terminal domain (N-Ada 10)"/>
    <property type="match status" value="1"/>
</dbReference>
<gene>
    <name evidence="15" type="ORF">D3875_17025</name>
</gene>
<dbReference type="PROSITE" id="PS00374">
    <property type="entry name" value="MGMT"/>
    <property type="match status" value="1"/>
</dbReference>
<keyword evidence="13" id="KW-0862">Zinc</keyword>
<dbReference type="InterPro" id="IPR001497">
    <property type="entry name" value="MethylDNA_cys_MeTrfase_AS"/>
</dbReference>
<dbReference type="NCBIfam" id="NF011964">
    <property type="entry name" value="PRK15435.1"/>
    <property type="match status" value="1"/>
</dbReference>
<dbReference type="GO" id="GO:0043565">
    <property type="term" value="F:sequence-specific DNA binding"/>
    <property type="evidence" value="ECO:0007669"/>
    <property type="project" value="InterPro"/>
</dbReference>
<evidence type="ECO:0000256" key="1">
    <source>
        <dbReference type="ARBA" id="ARBA00001286"/>
    </source>
</evidence>
<evidence type="ECO:0000256" key="7">
    <source>
        <dbReference type="ARBA" id="ARBA00023015"/>
    </source>
</evidence>
<dbReference type="InterPro" id="IPR036388">
    <property type="entry name" value="WH-like_DNA-bd_sf"/>
</dbReference>
<dbReference type="NCBIfam" id="TIGR00589">
    <property type="entry name" value="ogt"/>
    <property type="match status" value="1"/>
</dbReference>
<dbReference type="InterPro" id="IPR018060">
    <property type="entry name" value="HTH_AraC"/>
</dbReference>
<dbReference type="Pfam" id="PF02805">
    <property type="entry name" value="Ada_Zn_binding"/>
    <property type="match status" value="1"/>
</dbReference>
<dbReference type="AlphaFoldDB" id="A0A418VA46"/>
<dbReference type="InterPro" id="IPR008332">
    <property type="entry name" value="MethylG_MeTrfase_N"/>
</dbReference>
<sequence length="355" mass="38995">MTEFTTEVQRWEAVLAHERAADGLFWYAVKTTRVYCRPACPSRRPRRENVTFFDSPEEAVAAGFRACRRCQPERVNAAAQAVATAQYLLDTAQTEPSLSELAAAVGLSPFHLQRVFKERLGVSPKQYAVRVRTDRLKTGLRNGQSVTTALYEAGHDSPATLYARSTDQLGMTPRTYARGGHGEMIQYTGASSPLGQMLVAATARGLCAVRFGNMDDMVPELRAEYPKAEVTENAEALKPYVTGILEYLSGQNTALNLRTDAGGTDFQQRVWDALRRIPYGETRSYAELAQMIGEPGAVRAVASACARNPVALVVPCHRIVRTGGALGGYRWGLDMKQRLLDTEKGKTGQAQPTLF</sequence>
<keyword evidence="8" id="KW-0010">Activator</keyword>
<keyword evidence="16" id="KW-1185">Reference proteome</keyword>
<dbReference type="InterPro" id="IPR036217">
    <property type="entry name" value="MethylDNA_cys_MeTrfase_DNAb"/>
</dbReference>
<evidence type="ECO:0000256" key="3">
    <source>
        <dbReference type="ARBA" id="ARBA00011918"/>
    </source>
</evidence>
<dbReference type="Gene3D" id="3.30.160.70">
    <property type="entry name" value="Methylated DNA-protein cysteine methyltransferase domain"/>
    <property type="match status" value="1"/>
</dbReference>
<dbReference type="Gene3D" id="1.10.10.10">
    <property type="entry name" value="Winged helix-like DNA-binding domain superfamily/Winged helix DNA-binding domain"/>
    <property type="match status" value="1"/>
</dbReference>
<comment type="catalytic activity">
    <reaction evidence="1">
        <text>a 4-O-methyl-thymidine in DNA + L-cysteinyl-[protein] = a thymidine in DNA + S-methyl-L-cysteinyl-[protein]</text>
        <dbReference type="Rhea" id="RHEA:53428"/>
        <dbReference type="Rhea" id="RHEA-COMP:10131"/>
        <dbReference type="Rhea" id="RHEA-COMP:10132"/>
        <dbReference type="Rhea" id="RHEA-COMP:13555"/>
        <dbReference type="Rhea" id="RHEA-COMP:13556"/>
        <dbReference type="ChEBI" id="CHEBI:29950"/>
        <dbReference type="ChEBI" id="CHEBI:82612"/>
        <dbReference type="ChEBI" id="CHEBI:137386"/>
        <dbReference type="ChEBI" id="CHEBI:137387"/>
        <dbReference type="EC" id="2.1.1.63"/>
    </reaction>
</comment>
<evidence type="ECO:0000313" key="16">
    <source>
        <dbReference type="Proteomes" id="UP000286287"/>
    </source>
</evidence>
<dbReference type="Proteomes" id="UP000286287">
    <property type="component" value="Unassembled WGS sequence"/>
</dbReference>
<reference evidence="15 16" key="1">
    <citation type="submission" date="2018-09" db="EMBL/GenBank/DDBJ databases">
        <authorList>
            <person name="Zhu H."/>
        </authorList>
    </citation>
    <scope>NUCLEOTIDE SEQUENCE [LARGE SCALE GENOMIC DNA]</scope>
    <source>
        <strain evidence="15 16">K2S05-167</strain>
    </source>
</reference>
<feature type="binding site" evidence="13">
    <location>
        <position position="70"/>
    </location>
    <ligand>
        <name>Zn(2+)</name>
        <dbReference type="ChEBI" id="CHEBI:29105"/>
    </ligand>
</feature>
<evidence type="ECO:0000256" key="2">
    <source>
        <dbReference type="ARBA" id="ARBA00008711"/>
    </source>
</evidence>
<dbReference type="EC" id="2.1.1.63" evidence="3"/>
<dbReference type="InterPro" id="IPR035451">
    <property type="entry name" value="Ada-like_dom_sf"/>
</dbReference>
<feature type="binding site" evidence="13">
    <location>
        <position position="36"/>
    </location>
    <ligand>
        <name>Zn(2+)</name>
        <dbReference type="ChEBI" id="CHEBI:29105"/>
    </ligand>
</feature>
<dbReference type="GO" id="GO:0003700">
    <property type="term" value="F:DNA-binding transcription factor activity"/>
    <property type="evidence" value="ECO:0007669"/>
    <property type="project" value="InterPro"/>
</dbReference>
<comment type="cofactor">
    <cofactor evidence="13">
        <name>Zn(2+)</name>
        <dbReference type="ChEBI" id="CHEBI:29105"/>
    </cofactor>
    <text evidence="13">Binds 1 zinc ion per subunit.</text>
</comment>
<dbReference type="PIRSF" id="PIRSF000409">
    <property type="entry name" value="Ada"/>
    <property type="match status" value="1"/>
</dbReference>
<evidence type="ECO:0000256" key="11">
    <source>
        <dbReference type="ARBA" id="ARBA00049348"/>
    </source>
</evidence>
<evidence type="ECO:0000256" key="10">
    <source>
        <dbReference type="ARBA" id="ARBA00023204"/>
    </source>
</evidence>
<dbReference type="CDD" id="cd06445">
    <property type="entry name" value="ATase"/>
    <property type="match status" value="1"/>
</dbReference>
<dbReference type="PROSITE" id="PS01124">
    <property type="entry name" value="HTH_ARAC_FAMILY_2"/>
    <property type="match status" value="1"/>
</dbReference>
<dbReference type="FunFam" id="1.10.10.10:FF:000214">
    <property type="entry name" value="Methylated-DNA--protein-cysteine methyltransferase"/>
    <property type="match status" value="1"/>
</dbReference>
<comment type="similarity">
    <text evidence="2">Belongs to the MGMT family.</text>
</comment>
<evidence type="ECO:0000256" key="8">
    <source>
        <dbReference type="ARBA" id="ARBA00023159"/>
    </source>
</evidence>
<keyword evidence="4 15" id="KW-0489">Methyltransferase</keyword>
<keyword evidence="5 15" id="KW-0808">Transferase</keyword>
<keyword evidence="13" id="KW-0479">Metal-binding</keyword>
<evidence type="ECO:0000259" key="14">
    <source>
        <dbReference type="PROSITE" id="PS01124"/>
    </source>
</evidence>
<feature type="binding site" evidence="13">
    <location>
        <position position="67"/>
    </location>
    <ligand>
        <name>Zn(2+)</name>
        <dbReference type="ChEBI" id="CHEBI:29105"/>
    </ligand>
</feature>
<comment type="catalytic activity">
    <reaction evidence="11">
        <text>a 6-O-methyl-2'-deoxyguanosine in DNA + L-cysteinyl-[protein] = S-methyl-L-cysteinyl-[protein] + a 2'-deoxyguanosine in DNA</text>
        <dbReference type="Rhea" id="RHEA:24000"/>
        <dbReference type="Rhea" id="RHEA-COMP:10131"/>
        <dbReference type="Rhea" id="RHEA-COMP:10132"/>
        <dbReference type="Rhea" id="RHEA-COMP:11367"/>
        <dbReference type="Rhea" id="RHEA-COMP:11368"/>
        <dbReference type="ChEBI" id="CHEBI:29950"/>
        <dbReference type="ChEBI" id="CHEBI:82612"/>
        <dbReference type="ChEBI" id="CHEBI:85445"/>
        <dbReference type="ChEBI" id="CHEBI:85448"/>
        <dbReference type="EC" id="2.1.1.63"/>
    </reaction>
</comment>
<dbReference type="PANTHER" id="PTHR10815:SF14">
    <property type="entry name" value="BIFUNCTIONAL TRANSCRIPTIONAL ACTIVATOR_DNA REPAIR ENZYME ADA"/>
    <property type="match status" value="1"/>
</dbReference>
<keyword evidence="15" id="KW-0238">DNA-binding</keyword>
<dbReference type="Gene3D" id="1.10.10.60">
    <property type="entry name" value="Homeodomain-like"/>
    <property type="match status" value="1"/>
</dbReference>
<keyword evidence="7" id="KW-0805">Transcription regulation</keyword>
<dbReference type="GO" id="GO:0006281">
    <property type="term" value="P:DNA repair"/>
    <property type="evidence" value="ECO:0007669"/>
    <property type="project" value="UniProtKB-KW"/>
</dbReference>
<dbReference type="SUPFAM" id="SSF46767">
    <property type="entry name" value="Methylated DNA-protein cysteine methyltransferase, C-terminal domain"/>
    <property type="match status" value="1"/>
</dbReference>
<evidence type="ECO:0000256" key="12">
    <source>
        <dbReference type="PIRSR" id="PIRSR000409-1"/>
    </source>
</evidence>
<dbReference type="InterPro" id="IPR036631">
    <property type="entry name" value="MGMT_N_sf"/>
</dbReference>
<evidence type="ECO:0000256" key="5">
    <source>
        <dbReference type="ARBA" id="ARBA00022679"/>
    </source>
</evidence>
<dbReference type="InterPro" id="IPR016221">
    <property type="entry name" value="Bifunct_regulatory_prot_Ada"/>
</dbReference>
<dbReference type="SMART" id="SM00342">
    <property type="entry name" value="HTH_ARAC"/>
    <property type="match status" value="1"/>
</dbReference>
<dbReference type="InterPro" id="IPR009057">
    <property type="entry name" value="Homeodomain-like_sf"/>
</dbReference>
<dbReference type="Pfam" id="PF12833">
    <property type="entry name" value="HTH_18"/>
    <property type="match status" value="1"/>
</dbReference>
<keyword evidence="10" id="KW-0234">DNA repair</keyword>
<feature type="binding site" evidence="13">
    <location>
        <position position="40"/>
    </location>
    <ligand>
        <name>Zn(2+)</name>
        <dbReference type="ChEBI" id="CHEBI:29105"/>
    </ligand>
</feature>
<dbReference type="RefSeq" id="WP_119765654.1">
    <property type="nucleotide sequence ID" value="NZ_QYUJ01000014.1"/>
</dbReference>
<feature type="active site" description="Nucleophile; methyl group acceptor from methylphosphotriester" evidence="12">
    <location>
        <position position="36"/>
    </location>
</feature>
<evidence type="ECO:0000256" key="6">
    <source>
        <dbReference type="ARBA" id="ARBA00022763"/>
    </source>
</evidence>
<dbReference type="SUPFAM" id="SSF46689">
    <property type="entry name" value="Homeodomain-like"/>
    <property type="match status" value="1"/>
</dbReference>
<dbReference type="OrthoDB" id="9802228at2"/>
<dbReference type="Pfam" id="PF02870">
    <property type="entry name" value="Methyltransf_1N"/>
    <property type="match status" value="1"/>
</dbReference>
<keyword evidence="9" id="KW-0804">Transcription</keyword>
<evidence type="ECO:0000256" key="9">
    <source>
        <dbReference type="ARBA" id="ARBA00023163"/>
    </source>
</evidence>
<feature type="domain" description="HTH araC/xylS-type" evidence="14">
    <location>
        <begin position="82"/>
        <end position="179"/>
    </location>
</feature>
<accession>A0A418VA46</accession>
<dbReference type="Gene3D" id="3.40.10.10">
    <property type="entry name" value="DNA Methylphosphotriester Repair Domain"/>
    <property type="match status" value="1"/>
</dbReference>
<dbReference type="Pfam" id="PF01035">
    <property type="entry name" value="DNA_binding_1"/>
    <property type="match status" value="1"/>
</dbReference>
<dbReference type="EMBL" id="QYUJ01000014">
    <property type="protein sequence ID" value="RJF72991.1"/>
    <property type="molecule type" value="Genomic_DNA"/>
</dbReference>